<dbReference type="RefSeq" id="WP_136337641.1">
    <property type="nucleotide sequence ID" value="NZ_SSMD01000001.1"/>
</dbReference>
<dbReference type="OrthoDB" id="7791409at2"/>
<keyword evidence="3" id="KW-1185">Reference proteome</keyword>
<evidence type="ECO:0000256" key="1">
    <source>
        <dbReference type="SAM" id="SignalP"/>
    </source>
</evidence>
<comment type="caution">
    <text evidence="2">The sequence shown here is derived from an EMBL/GenBank/DDBJ whole genome shotgun (WGS) entry which is preliminary data.</text>
</comment>
<accession>A0A4S3MDY6</accession>
<feature type="chain" id="PRO_5020502196" evidence="1">
    <location>
        <begin position="25"/>
        <end position="505"/>
    </location>
</feature>
<keyword evidence="1" id="KW-0732">Signal</keyword>
<reference evidence="2 3" key="1">
    <citation type="submission" date="2019-04" db="EMBL/GenBank/DDBJ databases">
        <title>Draft genome sequence of Youngimonas vesicularis.</title>
        <authorList>
            <person name="Hameed A."/>
        </authorList>
    </citation>
    <scope>NUCLEOTIDE SEQUENCE [LARGE SCALE GENOMIC DNA]</scope>
    <source>
        <strain evidence="2 3">CC-AMW-E</strain>
    </source>
</reference>
<dbReference type="EMBL" id="SSMD01000001">
    <property type="protein sequence ID" value="THD76697.1"/>
    <property type="molecule type" value="Genomic_DNA"/>
</dbReference>
<name>A0A4S3MDY6_9RHOB</name>
<sequence>MKHWTVLKTSAATALCMTGSAGFADVTAQDVWAAWTEQMTQYGYSIKADENMSGGLLSLTNIAMHIDLPEDGGVLDLTVPEMGFRENGDGTVQMVMPASMPVKMHVAPKEGEVVDLTITYATQGLAAVISGNPGAMTHNYTAASAALALSDLVVDGKPVEIGQISMTMTNVQGSSSTEKGAVISAKQRFAADTLDYTVDMMDPKGSGERVFLKGGLKGLDGGGYSNMPEGADMQDMAAAMKAGFGFDGSFSHKGGSNEFSFNGKSDQMQGKSSSGGGMIRVAMDAGRLIYDVMASGVSLEAMSSELPLPISLQMAQAGFKLAMPLMASDAAQDYQVSVTLGDFTMADMLWGIFDPTGQLPRDPATIALDISGQAKLSHDLLDETQMKDLGEGAPGQIDSANINALTVRVAGAELTGAGGFTFDNTDTTSFDGIPRPQGQMNLKLVGGNGLLDKLVAMGFVPEDQAMGARMMMGLFAVPGDGPDTLNSKIEVNAEGHVLANGQRLK</sequence>
<feature type="signal peptide" evidence="1">
    <location>
        <begin position="1"/>
        <end position="24"/>
    </location>
</feature>
<organism evidence="2 3">
    <name type="scientific">Thalassobius vesicularis</name>
    <dbReference type="NCBI Taxonomy" id="1294297"/>
    <lineage>
        <taxon>Bacteria</taxon>
        <taxon>Pseudomonadati</taxon>
        <taxon>Pseudomonadota</taxon>
        <taxon>Alphaproteobacteria</taxon>
        <taxon>Rhodobacterales</taxon>
        <taxon>Roseobacteraceae</taxon>
        <taxon>Thalassovita</taxon>
    </lineage>
</organism>
<protein>
    <submittedName>
        <fullName evidence="2">DUF2125 domain-containing protein</fullName>
    </submittedName>
</protein>
<dbReference type="AlphaFoldDB" id="A0A4S3MDY6"/>
<dbReference type="Proteomes" id="UP000306113">
    <property type="component" value="Unassembled WGS sequence"/>
</dbReference>
<proteinExistence type="predicted"/>
<gene>
    <name evidence="2" type="ORF">E7681_02330</name>
</gene>
<evidence type="ECO:0000313" key="3">
    <source>
        <dbReference type="Proteomes" id="UP000306113"/>
    </source>
</evidence>
<evidence type="ECO:0000313" key="2">
    <source>
        <dbReference type="EMBL" id="THD76697.1"/>
    </source>
</evidence>